<proteinExistence type="predicted"/>
<protein>
    <submittedName>
        <fullName evidence="1">Uncharacterized protein</fullName>
    </submittedName>
</protein>
<dbReference type="Proteomes" id="UP000029889">
    <property type="component" value="Segment"/>
</dbReference>
<gene>
    <name evidence="1" type="primary">252</name>
    <name evidence="1" type="ORF">PBI_121Q_252</name>
</gene>
<keyword evidence="2" id="KW-1185">Reference proteome</keyword>
<sequence length="64" mass="7846">MNNHKDFYCSKLPKQEQLSFSLAPPMRKDNLYYNYDFRMVTRYAIEHTFPATKYRSILNLIFKF</sequence>
<dbReference type="RefSeq" id="YP_009101839.1">
    <property type="nucleotide sequence ID" value="NC_025447.1"/>
</dbReference>
<accession>A0A097EXG0</accession>
<dbReference type="GeneID" id="22111292"/>
<dbReference type="KEGG" id="vg:22111292"/>
<reference evidence="1 2" key="1">
    <citation type="submission" date="2014-09" db="EMBL/GenBank/DDBJ databases">
        <authorList>
            <person name="Lapin J.S."/>
            <person name="Pope W.H."/>
            <person name="Hua J."/>
            <person name="Ford M.E."/>
            <person name="Conway J.F."/>
            <person name="Hatfull G.F."/>
            <person name="Hendrix R.W."/>
        </authorList>
    </citation>
    <scope>NUCLEOTIDE SEQUENCE [LARGE SCALE GENOMIC DNA]</scope>
</reference>
<evidence type="ECO:0000313" key="2">
    <source>
        <dbReference type="Proteomes" id="UP000029889"/>
    </source>
</evidence>
<dbReference type="EMBL" id="KM507819">
    <property type="protein sequence ID" value="AIT14142.1"/>
    <property type="molecule type" value="Genomic_DNA"/>
</dbReference>
<organism evidence="1 2">
    <name type="scientific">Escherichia phage 121Q</name>
    <dbReference type="NCBI Taxonomy" id="1555202"/>
    <lineage>
        <taxon>Viruses</taxon>
        <taxon>Duplodnaviria</taxon>
        <taxon>Heunggongvirae</taxon>
        <taxon>Uroviricota</taxon>
        <taxon>Caudoviricetes</taxon>
        <taxon>Asteriusvirus</taxon>
        <taxon>Asteriusvirus av121Q</taxon>
    </lineage>
</organism>
<evidence type="ECO:0000313" key="1">
    <source>
        <dbReference type="EMBL" id="AIT14142.1"/>
    </source>
</evidence>
<name>A0A097EXG0_9CAUD</name>